<proteinExistence type="predicted"/>
<dbReference type="EMBL" id="BTRK01000004">
    <property type="protein sequence ID" value="GMR47036.1"/>
    <property type="molecule type" value="Genomic_DNA"/>
</dbReference>
<organism evidence="1 2">
    <name type="scientific">Pristionchus mayeri</name>
    <dbReference type="NCBI Taxonomy" id="1317129"/>
    <lineage>
        <taxon>Eukaryota</taxon>
        <taxon>Metazoa</taxon>
        <taxon>Ecdysozoa</taxon>
        <taxon>Nematoda</taxon>
        <taxon>Chromadorea</taxon>
        <taxon>Rhabditida</taxon>
        <taxon>Rhabditina</taxon>
        <taxon>Diplogasteromorpha</taxon>
        <taxon>Diplogasteroidea</taxon>
        <taxon>Neodiplogasteridae</taxon>
        <taxon>Pristionchus</taxon>
    </lineage>
</organism>
<dbReference type="Gene3D" id="3.15.20.10">
    <property type="entry name" value="Bactericidal permeability-increasing protein, domain 2"/>
    <property type="match status" value="1"/>
</dbReference>
<protein>
    <submittedName>
        <fullName evidence="1">Uncharacterized protein</fullName>
    </submittedName>
</protein>
<name>A0AAN5CMB8_9BILA</name>
<dbReference type="Proteomes" id="UP001328107">
    <property type="component" value="Unassembled WGS sequence"/>
</dbReference>
<reference evidence="2" key="1">
    <citation type="submission" date="2022-10" db="EMBL/GenBank/DDBJ databases">
        <title>Genome assembly of Pristionchus species.</title>
        <authorList>
            <person name="Yoshida K."/>
            <person name="Sommer R.J."/>
        </authorList>
    </citation>
    <scope>NUCLEOTIDE SEQUENCE [LARGE SCALE GENOMIC DNA]</scope>
    <source>
        <strain evidence="2">RS5460</strain>
    </source>
</reference>
<comment type="caution">
    <text evidence="1">The sequence shown here is derived from an EMBL/GenBank/DDBJ whole genome shotgun (WGS) entry which is preliminary data.</text>
</comment>
<gene>
    <name evidence="1" type="ORF">PMAYCL1PPCAC_17231</name>
</gene>
<evidence type="ECO:0000313" key="1">
    <source>
        <dbReference type="EMBL" id="GMR47036.1"/>
    </source>
</evidence>
<keyword evidence="2" id="KW-1185">Reference proteome</keyword>
<sequence>DEDTLDNLSMIGKDIIEKQANAALAKGIPLHMYQSPAQPATFYNVKAKLLDNGVYLASDLTITPALIGTLAYSGSCYSF</sequence>
<accession>A0AAN5CMB8</accession>
<evidence type="ECO:0000313" key="2">
    <source>
        <dbReference type="Proteomes" id="UP001328107"/>
    </source>
</evidence>
<dbReference type="AlphaFoldDB" id="A0AAN5CMB8"/>
<feature type="non-terminal residue" evidence="1">
    <location>
        <position position="1"/>
    </location>
</feature>